<sequence length="131" mass="15627">MSRIVRKQHRFDTIVQRKSGVNMQNKHKKKSRKHDLKVKVRRLKGEVEEMRKEQSNIREGQSQVREKLKAIETEWEALHEESKVMIQKSGRTQIRLALMFNILRAREEGDLVKAAQFTHLLREIIAKDNMR</sequence>
<name>A0ABR2DSD6_9ROSI</name>
<comment type="caution">
    <text evidence="2">The sequence shown here is derived from an EMBL/GenBank/DDBJ whole genome shotgun (WGS) entry which is preliminary data.</text>
</comment>
<evidence type="ECO:0000256" key="1">
    <source>
        <dbReference type="SAM" id="Coils"/>
    </source>
</evidence>
<gene>
    <name evidence="2" type="ORF">V6N12_026648</name>
</gene>
<protein>
    <submittedName>
        <fullName evidence="2">Uncharacterized protein</fullName>
    </submittedName>
</protein>
<accession>A0ABR2DSD6</accession>
<evidence type="ECO:0000313" key="3">
    <source>
        <dbReference type="Proteomes" id="UP001472677"/>
    </source>
</evidence>
<feature type="coiled-coil region" evidence="1">
    <location>
        <begin position="33"/>
        <end position="60"/>
    </location>
</feature>
<dbReference type="Proteomes" id="UP001472677">
    <property type="component" value="Unassembled WGS sequence"/>
</dbReference>
<keyword evidence="1" id="KW-0175">Coiled coil</keyword>
<keyword evidence="3" id="KW-1185">Reference proteome</keyword>
<proteinExistence type="predicted"/>
<reference evidence="2 3" key="1">
    <citation type="journal article" date="2024" name="G3 (Bethesda)">
        <title>Genome assembly of Hibiscus sabdariffa L. provides insights into metabolisms of medicinal natural products.</title>
        <authorList>
            <person name="Kim T."/>
        </authorList>
    </citation>
    <scope>NUCLEOTIDE SEQUENCE [LARGE SCALE GENOMIC DNA]</scope>
    <source>
        <strain evidence="2">TK-2024</strain>
        <tissue evidence="2">Old leaves</tissue>
    </source>
</reference>
<dbReference type="EMBL" id="JBBPBM010000023">
    <property type="protein sequence ID" value="KAK8545830.1"/>
    <property type="molecule type" value="Genomic_DNA"/>
</dbReference>
<dbReference type="PANTHER" id="PTHR48248">
    <property type="entry name" value="UVR DOMAIN-CONTAINING PROTEIN"/>
    <property type="match status" value="1"/>
</dbReference>
<evidence type="ECO:0000313" key="2">
    <source>
        <dbReference type="EMBL" id="KAK8545830.1"/>
    </source>
</evidence>
<organism evidence="2 3">
    <name type="scientific">Hibiscus sabdariffa</name>
    <name type="common">roselle</name>
    <dbReference type="NCBI Taxonomy" id="183260"/>
    <lineage>
        <taxon>Eukaryota</taxon>
        <taxon>Viridiplantae</taxon>
        <taxon>Streptophyta</taxon>
        <taxon>Embryophyta</taxon>
        <taxon>Tracheophyta</taxon>
        <taxon>Spermatophyta</taxon>
        <taxon>Magnoliopsida</taxon>
        <taxon>eudicotyledons</taxon>
        <taxon>Gunneridae</taxon>
        <taxon>Pentapetalae</taxon>
        <taxon>rosids</taxon>
        <taxon>malvids</taxon>
        <taxon>Malvales</taxon>
        <taxon>Malvaceae</taxon>
        <taxon>Malvoideae</taxon>
        <taxon>Hibiscus</taxon>
    </lineage>
</organism>
<dbReference type="PANTHER" id="PTHR48248:SF2">
    <property type="match status" value="1"/>
</dbReference>